<dbReference type="InterPro" id="IPR011258">
    <property type="entry name" value="BPG-indep_PGM_N"/>
</dbReference>
<sequence>MSDCLGEDKKVGVTGANKVNWLDRINKAIASGEFAKLPDFDQMFDEIKFYGNVNLHVFILASRGGVVSYLDHLYAFLEVVGSRGAKPFVHLFTDGKDVPEKQFINDLPEIEEKIKANNAVLSSISGRFFAMDTNLMWDRTDRVARAFNKEKVTPIFKSAEEYVKAQYSSTSDQWIVPAISEEYMASSALKKNDIFVNLNFDYLGTRQLCHTLVGSGDLYVHDLRSLPHLVLYEMVEDPHMFVSGTLFRW</sequence>
<feature type="domain" description="BPG-independent PGAM N-terminal" evidence="10">
    <location>
        <begin position="25"/>
        <end position="214"/>
    </location>
</feature>
<dbReference type="PANTHER" id="PTHR31637:SF0">
    <property type="entry name" value="2,3-BISPHOSPHOGLYCERATE-INDEPENDENT PHOSPHOGLYCERATE MUTASE"/>
    <property type="match status" value="1"/>
</dbReference>
<proteinExistence type="inferred from homology"/>
<dbReference type="EC" id="5.4.2.12" evidence="5"/>
<keyword evidence="7" id="KW-0324">Glycolysis</keyword>
<comment type="caution">
    <text evidence="11">The sequence shown here is derived from an EMBL/GenBank/DDBJ whole genome shotgun (WGS) entry which is preliminary data.</text>
</comment>
<accession>A0A328PQ16</accession>
<comment type="pathway">
    <text evidence="3">Carbohydrate degradation; glycolysis; pyruvate from D-glyceraldehyde 3-phosphate: step 3/5.</text>
</comment>
<evidence type="ECO:0000256" key="9">
    <source>
        <dbReference type="ARBA" id="ARBA00023235"/>
    </source>
</evidence>
<dbReference type="EMBL" id="QKVO01000005">
    <property type="protein sequence ID" value="RAO95048.1"/>
    <property type="molecule type" value="Genomic_DNA"/>
</dbReference>
<dbReference type="Proteomes" id="UP000249762">
    <property type="component" value="Unassembled WGS sequence"/>
</dbReference>
<comment type="similarity">
    <text evidence="4">Belongs to the BPG-independent phosphoglycerate mutase family.</text>
</comment>
<evidence type="ECO:0000256" key="8">
    <source>
        <dbReference type="ARBA" id="ARBA00023211"/>
    </source>
</evidence>
<comment type="cofactor">
    <cofactor evidence="2">
        <name>Mn(2+)</name>
        <dbReference type="ChEBI" id="CHEBI:29035"/>
    </cofactor>
</comment>
<dbReference type="GO" id="GO:0006096">
    <property type="term" value="P:glycolytic process"/>
    <property type="evidence" value="ECO:0007669"/>
    <property type="project" value="UniProtKB-UniPathway"/>
</dbReference>
<evidence type="ECO:0000256" key="5">
    <source>
        <dbReference type="ARBA" id="ARBA00012026"/>
    </source>
</evidence>
<evidence type="ECO:0000256" key="3">
    <source>
        <dbReference type="ARBA" id="ARBA00004798"/>
    </source>
</evidence>
<dbReference type="GO" id="GO:0006007">
    <property type="term" value="P:glucose catabolic process"/>
    <property type="evidence" value="ECO:0007669"/>
    <property type="project" value="InterPro"/>
</dbReference>
<comment type="catalytic activity">
    <reaction evidence="1">
        <text>(2R)-2-phosphoglycerate = (2R)-3-phosphoglycerate</text>
        <dbReference type="Rhea" id="RHEA:15901"/>
        <dbReference type="ChEBI" id="CHEBI:58272"/>
        <dbReference type="ChEBI" id="CHEBI:58289"/>
        <dbReference type="EC" id="5.4.2.12"/>
    </reaction>
</comment>
<gene>
    <name evidence="11" type="ORF">DNK47_01705</name>
</gene>
<dbReference type="GO" id="GO:0030145">
    <property type="term" value="F:manganese ion binding"/>
    <property type="evidence" value="ECO:0007669"/>
    <property type="project" value="InterPro"/>
</dbReference>
<evidence type="ECO:0000259" key="10">
    <source>
        <dbReference type="Pfam" id="PF06415"/>
    </source>
</evidence>
<keyword evidence="12" id="KW-1185">Reference proteome</keyword>
<dbReference type="Pfam" id="PF06415">
    <property type="entry name" value="iPGM_N"/>
    <property type="match status" value="1"/>
</dbReference>
<dbReference type="UniPathway" id="UPA00109">
    <property type="reaction ID" value="UER00186"/>
</dbReference>
<organism evidence="11 12">
    <name type="scientific">Mycoplasma wenyonii</name>
    <dbReference type="NCBI Taxonomy" id="65123"/>
    <lineage>
        <taxon>Bacteria</taxon>
        <taxon>Bacillati</taxon>
        <taxon>Mycoplasmatota</taxon>
        <taxon>Mollicutes</taxon>
        <taxon>Mycoplasmataceae</taxon>
        <taxon>Mycoplasma</taxon>
    </lineage>
</organism>
<dbReference type="InterPro" id="IPR005995">
    <property type="entry name" value="Pgm_bpd_ind"/>
</dbReference>
<evidence type="ECO:0000256" key="2">
    <source>
        <dbReference type="ARBA" id="ARBA00001936"/>
    </source>
</evidence>
<evidence type="ECO:0000256" key="4">
    <source>
        <dbReference type="ARBA" id="ARBA00008819"/>
    </source>
</evidence>
<dbReference type="PANTHER" id="PTHR31637">
    <property type="entry name" value="2,3-BISPHOSPHOGLYCERATE-INDEPENDENT PHOSPHOGLYCERATE MUTASE"/>
    <property type="match status" value="1"/>
</dbReference>
<dbReference type="AlphaFoldDB" id="A0A328PQ16"/>
<protein>
    <recommendedName>
        <fullName evidence="5">phosphoglycerate mutase (2,3-diphosphoglycerate-independent)</fullName>
        <ecNumber evidence="5">5.4.2.12</ecNumber>
    </recommendedName>
</protein>
<reference evidence="12" key="1">
    <citation type="submission" date="2018-06" db="EMBL/GenBank/DDBJ databases">
        <authorList>
            <person name="Martinez Ocampo F."/>
            <person name="Quiroz Castaneda R.E."/>
            <person name="Rojas Lopez X."/>
        </authorList>
    </citation>
    <scope>NUCLEOTIDE SEQUENCE [LARGE SCALE GENOMIC DNA]</scope>
    <source>
        <strain evidence="12">INIFAP02</strain>
    </source>
</reference>
<evidence type="ECO:0000313" key="12">
    <source>
        <dbReference type="Proteomes" id="UP000249762"/>
    </source>
</evidence>
<keyword evidence="6" id="KW-0479">Metal-binding</keyword>
<dbReference type="InterPro" id="IPR036646">
    <property type="entry name" value="PGAM_B_sf"/>
</dbReference>
<dbReference type="SUPFAM" id="SSF64158">
    <property type="entry name" value="2,3-Bisphosphoglycerate-independent phosphoglycerate mutase, substrate-binding domain"/>
    <property type="match status" value="1"/>
</dbReference>
<evidence type="ECO:0000256" key="1">
    <source>
        <dbReference type="ARBA" id="ARBA00000370"/>
    </source>
</evidence>
<keyword evidence="8" id="KW-0464">Manganese</keyword>
<name>A0A328PQ16_9MOLU</name>
<evidence type="ECO:0000256" key="6">
    <source>
        <dbReference type="ARBA" id="ARBA00022723"/>
    </source>
</evidence>
<dbReference type="OrthoDB" id="9818853at2"/>
<evidence type="ECO:0000313" key="11">
    <source>
        <dbReference type="EMBL" id="RAO95048.1"/>
    </source>
</evidence>
<dbReference type="GO" id="GO:0004619">
    <property type="term" value="F:phosphoglycerate mutase activity"/>
    <property type="evidence" value="ECO:0007669"/>
    <property type="project" value="UniProtKB-EC"/>
</dbReference>
<dbReference type="RefSeq" id="WP_112665377.1">
    <property type="nucleotide sequence ID" value="NZ_QKVO01000005.1"/>
</dbReference>
<dbReference type="Gene3D" id="3.40.1450.10">
    <property type="entry name" value="BPG-independent phosphoglycerate mutase, domain B"/>
    <property type="match status" value="1"/>
</dbReference>
<dbReference type="GO" id="GO:0005829">
    <property type="term" value="C:cytosol"/>
    <property type="evidence" value="ECO:0007669"/>
    <property type="project" value="TreeGrafter"/>
</dbReference>
<keyword evidence="9" id="KW-0413">Isomerase</keyword>
<evidence type="ECO:0000256" key="7">
    <source>
        <dbReference type="ARBA" id="ARBA00023152"/>
    </source>
</evidence>